<protein>
    <submittedName>
        <fullName evidence="1">NERD domain-containing protein</fullName>
    </submittedName>
</protein>
<name>A0ABX9XKF4_9PSED</name>
<organism evidence="1 2">
    <name type="scientific">Pseudomonas neustonica</name>
    <dbReference type="NCBI Taxonomy" id="2487346"/>
    <lineage>
        <taxon>Bacteria</taxon>
        <taxon>Pseudomonadati</taxon>
        <taxon>Pseudomonadota</taxon>
        <taxon>Gammaproteobacteria</taxon>
        <taxon>Pseudomonadales</taxon>
        <taxon>Pseudomonadaceae</taxon>
        <taxon>Pseudomonas</taxon>
    </lineage>
</organism>
<proteinExistence type="predicted"/>
<gene>
    <name evidence="1" type="ORF">EF096_10650</name>
</gene>
<sequence>MNDTPCKSYYQDQWSRYSAKLNPAATADECMHDFLDGKPAGKHGKRDRAAGLLSLDFWWQPGLLEQTQLARLVLAQILWVQDDIDRSLLDHLAQHNPDLLRWAIRYSKLFTKTDSQVMRHLGQTVTGHEWGAFLNACNRLVEQLEPFDDLIAQAEQHLKTLSLLELMSYLSILAYPALESVEQNTQQSWAVYERIIQRKLQRCSERDFQLTEKILGKSLKRHLSPLLFPGGGSPEKCIAHLESVAVLIAAMSERLDYEATIDSFCFDSDMHYQMEQGQPVIFSVSTESASRWKQTEEKSLLLWSYWLRRAMDDFVIAGMADVTIGTPENHEANQWAWIKAVRSRLVMQTLFGCSDKILLADGAEVDLHQTLLASELSSAFFVKSYLEVYKRNRSHAESTIAALGQMAWEGLLEGENGFPMTWSELPAKIKRIRGWTVSQANPTGDAVAAKNILEFWTVDLRQLSAQIKASPLVPVPRLSEQPFYKIGRYSFQFPWIAGQQNNLVSAVNSLRRIGVRRPELRSETEQVELCLAQALRQRGFKVIVGYQPPILDGNDAGEMDLICHLDGVVLLLEVKSGFIRSSRHEVWLHRTNTLRKAARQLRRKQQALQPLLNSDHTLRRDLNLQDANAALPIHAWVVDTSIECDGELLDGFRVVSREVMEVALKDQKHYLQPLDAEDDAEIQTLYPDGFSAQAFVDAVTNEAVWRGLLPK</sequence>
<dbReference type="Proteomes" id="UP000275199">
    <property type="component" value="Unassembled WGS sequence"/>
</dbReference>
<reference evidence="1 2" key="1">
    <citation type="submission" date="2018-11" db="EMBL/GenBank/DDBJ databases">
        <authorList>
            <person name="Jang G.I."/>
            <person name="Hwang C.Y."/>
        </authorList>
    </citation>
    <scope>NUCLEOTIDE SEQUENCE [LARGE SCALE GENOMIC DNA]</scope>
    <source>
        <strain evidence="1 2">SSM26</strain>
    </source>
</reference>
<evidence type="ECO:0000313" key="1">
    <source>
        <dbReference type="EMBL" id="ROZ84447.1"/>
    </source>
</evidence>
<dbReference type="EMBL" id="RKKU01000011">
    <property type="protein sequence ID" value="ROZ84447.1"/>
    <property type="molecule type" value="Genomic_DNA"/>
</dbReference>
<keyword evidence="2" id="KW-1185">Reference proteome</keyword>
<accession>A0ABX9XKF4</accession>
<evidence type="ECO:0000313" key="2">
    <source>
        <dbReference type="Proteomes" id="UP000275199"/>
    </source>
</evidence>
<comment type="caution">
    <text evidence="1">The sequence shown here is derived from an EMBL/GenBank/DDBJ whole genome shotgun (WGS) entry which is preliminary data.</text>
</comment>